<reference evidence="3 4" key="1">
    <citation type="submission" date="2015-06" db="EMBL/GenBank/DDBJ databases">
        <title>A Comprehensive Approach to Explore the Metabolic and Phylogenetic Diversity of Bacterial Steroid Degradation in the Environment: Testosterone as an Example.</title>
        <authorList>
            <person name="Yang F.-C."/>
            <person name="Chen Y.-L."/>
            <person name="Yu C.-P."/>
            <person name="Tang S.-L."/>
            <person name="Wang P.-H."/>
            <person name="Ismail W."/>
            <person name="Wang C.-H."/>
            <person name="Yang C.-Y."/>
            <person name="Chiang Y.-R."/>
        </authorList>
    </citation>
    <scope>NUCLEOTIDE SEQUENCE [LARGE SCALE GENOMIC DNA]</scope>
    <source>
        <strain evidence="3 4">DSM 18526</strain>
    </source>
</reference>
<feature type="compositionally biased region" description="Gly residues" evidence="1">
    <location>
        <begin position="54"/>
        <end position="65"/>
    </location>
</feature>
<sequence length="255" mass="25614">MRVGTAAVKAGKDSFVDDKTAMIGKARRASANRLLMLAALTALAALPGCGGGSGSEAGPGAGVGADAGSARSVTDGAAGPAGARDGASASRSDAGVDETTSRMARAVGAAKPGAAVDIRYEILNKPAVGVPVEMQIALVPSVGVDSLDAKIGGMDGITLAGDLSVRFEQVEPGQSYRHTVSLLPDRTGIFYVTVTATTQIHGQDLARTFSIPFAVGEAVAQQKASAPVAEATGNAFRDTTGETIESMPAQENRGE</sequence>
<dbReference type="EMBL" id="CP011971">
    <property type="protein sequence ID" value="AMN47425.1"/>
    <property type="molecule type" value="Genomic_DNA"/>
</dbReference>
<organism evidence="3 4">
    <name type="scientific">Steroidobacter denitrificans</name>
    <dbReference type="NCBI Taxonomy" id="465721"/>
    <lineage>
        <taxon>Bacteria</taxon>
        <taxon>Pseudomonadati</taxon>
        <taxon>Pseudomonadota</taxon>
        <taxon>Gammaproteobacteria</taxon>
        <taxon>Steroidobacterales</taxon>
        <taxon>Steroidobacteraceae</taxon>
        <taxon>Steroidobacter</taxon>
    </lineage>
</organism>
<feature type="region of interest" description="Disordered" evidence="1">
    <location>
        <begin position="54"/>
        <end position="100"/>
    </location>
</feature>
<evidence type="ECO:0008006" key="5">
    <source>
        <dbReference type="Google" id="ProtNLM"/>
    </source>
</evidence>
<evidence type="ECO:0000256" key="2">
    <source>
        <dbReference type="SAM" id="SignalP"/>
    </source>
</evidence>
<evidence type="ECO:0000313" key="4">
    <source>
        <dbReference type="Proteomes" id="UP000070250"/>
    </source>
</evidence>
<keyword evidence="4" id="KW-1185">Reference proteome</keyword>
<evidence type="ECO:0000313" key="3">
    <source>
        <dbReference type="EMBL" id="AMN47425.1"/>
    </source>
</evidence>
<feature type="compositionally biased region" description="Low complexity" evidence="1">
    <location>
        <begin position="66"/>
        <end position="93"/>
    </location>
</feature>
<name>A0A127FCU9_STEDE</name>
<evidence type="ECO:0000256" key="1">
    <source>
        <dbReference type="SAM" id="MobiDB-lite"/>
    </source>
</evidence>
<accession>A0A127FCU9</accession>
<dbReference type="AlphaFoldDB" id="A0A127FCU9"/>
<keyword evidence="2" id="KW-0732">Signal</keyword>
<gene>
    <name evidence="3" type="ORF">ACG33_10015</name>
</gene>
<dbReference type="Proteomes" id="UP000070250">
    <property type="component" value="Chromosome"/>
</dbReference>
<feature type="region of interest" description="Disordered" evidence="1">
    <location>
        <begin position="236"/>
        <end position="255"/>
    </location>
</feature>
<feature type="signal peptide" evidence="2">
    <location>
        <begin position="1"/>
        <end position="44"/>
    </location>
</feature>
<feature type="chain" id="PRO_5007448401" description="Lipoprotein" evidence="2">
    <location>
        <begin position="45"/>
        <end position="255"/>
    </location>
</feature>
<dbReference type="KEGG" id="sdf:ACG33_10015"/>
<proteinExistence type="predicted"/>
<protein>
    <recommendedName>
        <fullName evidence="5">Lipoprotein</fullName>
    </recommendedName>
</protein>